<evidence type="ECO:0000256" key="1">
    <source>
        <dbReference type="ARBA" id="ARBA00005189"/>
    </source>
</evidence>
<dbReference type="GO" id="GO:0004315">
    <property type="term" value="F:3-oxoacyl-[acyl-carrier-protein] synthase activity"/>
    <property type="evidence" value="ECO:0007669"/>
    <property type="project" value="InterPro"/>
</dbReference>
<keyword evidence="8" id="KW-0275">Fatty acid biosynthesis</keyword>
<sequence length="320" mass="35011">MSFEILGTGHYVPPRVVTNEELSTFLDTSDEWISRRVGVRERRVCTTETAADLAYQAALRALEMGNTEPAELDMILCATVSGDDSSPSMACTVQNKLGATCPAMDINAACSAFIYMLETAAGFFALGKVKKMLVISGERLSGILDWEDRNTCVIFGDGAGAVLLGKGDSYLSSKLYTKGGDDVIKIPHFVGMSPFYQNKTEKPYIHMKGQETYKFAVGAMCRDLTEVIEMAGIKEQDIAWVIPHQANIRILEAAMKRLNIPPERFCSNIDKYGNTSSASIPILLDEMNREGKLKDGDYIALSSFGGGLSSAACIIHWMVR</sequence>
<organism evidence="12">
    <name type="scientific">bioreactor metagenome</name>
    <dbReference type="NCBI Taxonomy" id="1076179"/>
    <lineage>
        <taxon>unclassified sequences</taxon>
        <taxon>metagenomes</taxon>
        <taxon>ecological metagenomes</taxon>
    </lineage>
</organism>
<evidence type="ECO:0000256" key="6">
    <source>
        <dbReference type="ARBA" id="ARBA00022832"/>
    </source>
</evidence>
<keyword evidence="4" id="KW-0444">Lipid biosynthesis</keyword>
<accession>A0A644WZU8</accession>
<dbReference type="Pfam" id="PF08545">
    <property type="entry name" value="ACP_syn_III"/>
    <property type="match status" value="1"/>
</dbReference>
<evidence type="ECO:0000256" key="2">
    <source>
        <dbReference type="ARBA" id="ARBA00008642"/>
    </source>
</evidence>
<dbReference type="EC" id="2.3.1.180" evidence="12"/>
<dbReference type="InterPro" id="IPR016039">
    <property type="entry name" value="Thiolase-like"/>
</dbReference>
<dbReference type="GO" id="GO:0033818">
    <property type="term" value="F:beta-ketoacyl-acyl-carrier-protein synthase III activity"/>
    <property type="evidence" value="ECO:0007669"/>
    <property type="project" value="UniProtKB-EC"/>
</dbReference>
<dbReference type="GO" id="GO:0006633">
    <property type="term" value="P:fatty acid biosynthetic process"/>
    <property type="evidence" value="ECO:0007669"/>
    <property type="project" value="UniProtKB-KW"/>
</dbReference>
<name>A0A644WZU8_9ZZZZ</name>
<feature type="domain" description="Beta-ketoacyl-[acyl-carrier-protein] synthase III C-terminal" evidence="10">
    <location>
        <begin position="229"/>
        <end position="317"/>
    </location>
</feature>
<keyword evidence="7" id="KW-0443">Lipid metabolism</keyword>
<dbReference type="HAMAP" id="MF_01815">
    <property type="entry name" value="FabH"/>
    <property type="match status" value="1"/>
</dbReference>
<dbReference type="InterPro" id="IPR004655">
    <property type="entry name" value="FabH"/>
</dbReference>
<comment type="similarity">
    <text evidence="2">Belongs to the thiolase-like superfamily. FabH family.</text>
</comment>
<dbReference type="Pfam" id="PF08541">
    <property type="entry name" value="ACP_syn_III_C"/>
    <property type="match status" value="1"/>
</dbReference>
<evidence type="ECO:0000256" key="9">
    <source>
        <dbReference type="ARBA" id="ARBA00023315"/>
    </source>
</evidence>
<dbReference type="InterPro" id="IPR013751">
    <property type="entry name" value="ACP_syn_III_N"/>
</dbReference>
<dbReference type="AlphaFoldDB" id="A0A644WZU8"/>
<dbReference type="InterPro" id="IPR013747">
    <property type="entry name" value="ACP_syn_III_C"/>
</dbReference>
<dbReference type="NCBIfam" id="TIGR00747">
    <property type="entry name" value="fabH"/>
    <property type="match status" value="1"/>
</dbReference>
<dbReference type="SUPFAM" id="SSF53901">
    <property type="entry name" value="Thiolase-like"/>
    <property type="match status" value="1"/>
</dbReference>
<feature type="domain" description="Beta-ketoacyl-[acyl-carrier-protein] synthase III N-terminal" evidence="11">
    <location>
        <begin position="104"/>
        <end position="179"/>
    </location>
</feature>
<keyword evidence="5 12" id="KW-0808">Transferase</keyword>
<keyword evidence="6" id="KW-0276">Fatty acid metabolism</keyword>
<dbReference type="PANTHER" id="PTHR43091">
    <property type="entry name" value="3-OXOACYL-[ACYL-CARRIER-PROTEIN] SYNTHASE"/>
    <property type="match status" value="1"/>
</dbReference>
<evidence type="ECO:0000256" key="7">
    <source>
        <dbReference type="ARBA" id="ARBA00023098"/>
    </source>
</evidence>
<dbReference type="Gene3D" id="3.40.47.10">
    <property type="match status" value="1"/>
</dbReference>
<evidence type="ECO:0000256" key="8">
    <source>
        <dbReference type="ARBA" id="ARBA00023160"/>
    </source>
</evidence>
<evidence type="ECO:0000313" key="12">
    <source>
        <dbReference type="EMBL" id="MPM09131.1"/>
    </source>
</evidence>
<dbReference type="EMBL" id="VSSQ01001533">
    <property type="protein sequence ID" value="MPM09131.1"/>
    <property type="molecule type" value="Genomic_DNA"/>
</dbReference>
<gene>
    <name evidence="12" type="primary">fabH_29</name>
    <name evidence="12" type="ORF">SDC9_55447</name>
</gene>
<comment type="caution">
    <text evidence="12">The sequence shown here is derived from an EMBL/GenBank/DDBJ whole genome shotgun (WGS) entry which is preliminary data.</text>
</comment>
<proteinExistence type="inferred from homology"/>
<comment type="pathway">
    <text evidence="1">Lipid metabolism.</text>
</comment>
<dbReference type="CDD" id="cd00830">
    <property type="entry name" value="KAS_III"/>
    <property type="match status" value="1"/>
</dbReference>
<reference evidence="12" key="1">
    <citation type="submission" date="2019-08" db="EMBL/GenBank/DDBJ databases">
        <authorList>
            <person name="Kucharzyk K."/>
            <person name="Murdoch R.W."/>
            <person name="Higgins S."/>
            <person name="Loffler F."/>
        </authorList>
    </citation>
    <scope>NUCLEOTIDE SEQUENCE</scope>
</reference>
<protein>
    <submittedName>
        <fullName evidence="12">3-oxoacyl-[acyl-carrier-protein] synthase 3</fullName>
        <ecNumber evidence="12">2.3.1.180</ecNumber>
    </submittedName>
</protein>
<keyword evidence="3" id="KW-0963">Cytoplasm</keyword>
<evidence type="ECO:0000259" key="10">
    <source>
        <dbReference type="Pfam" id="PF08541"/>
    </source>
</evidence>
<evidence type="ECO:0000256" key="5">
    <source>
        <dbReference type="ARBA" id="ARBA00022679"/>
    </source>
</evidence>
<keyword evidence="9 12" id="KW-0012">Acyltransferase</keyword>
<evidence type="ECO:0000256" key="4">
    <source>
        <dbReference type="ARBA" id="ARBA00022516"/>
    </source>
</evidence>
<evidence type="ECO:0000259" key="11">
    <source>
        <dbReference type="Pfam" id="PF08545"/>
    </source>
</evidence>
<dbReference type="PANTHER" id="PTHR43091:SF2">
    <property type="entry name" value="BETA-KETOACYL-[ACYL-CARRIER-PROTEIN] SYNTHASE III 2"/>
    <property type="match status" value="1"/>
</dbReference>
<evidence type="ECO:0000256" key="3">
    <source>
        <dbReference type="ARBA" id="ARBA00022490"/>
    </source>
</evidence>
<dbReference type="NCBIfam" id="NF006829">
    <property type="entry name" value="PRK09352.1"/>
    <property type="match status" value="1"/>
</dbReference>